<name>A0A3G9J3Q9_9FIRM</name>
<proteinExistence type="predicted"/>
<dbReference type="InterPro" id="IPR004408">
    <property type="entry name" value="Biotin_CoA_COase_ligase"/>
</dbReference>
<dbReference type="NCBIfam" id="TIGR00121">
    <property type="entry name" value="birA_ligase"/>
    <property type="match status" value="1"/>
</dbReference>
<dbReference type="PROSITE" id="PS51733">
    <property type="entry name" value="BPL_LPL_CATALYTIC"/>
    <property type="match status" value="1"/>
</dbReference>
<dbReference type="InterPro" id="IPR045864">
    <property type="entry name" value="aa-tRNA-synth_II/BPL/LPL"/>
</dbReference>
<dbReference type="GO" id="GO:0009249">
    <property type="term" value="P:protein lipoylation"/>
    <property type="evidence" value="ECO:0007669"/>
    <property type="project" value="UniProtKB-ARBA"/>
</dbReference>
<dbReference type="InterPro" id="IPR004143">
    <property type="entry name" value="BPL_LPL_catalytic"/>
</dbReference>
<reference evidence="3 4" key="1">
    <citation type="submission" date="2018-11" db="EMBL/GenBank/DDBJ databases">
        <title>Novel Erysipelotrichaceae bacterium isolated from small intestine of a swine.</title>
        <authorList>
            <person name="Kim J.S."/>
            <person name="Choe H."/>
            <person name="Lee Y.R."/>
            <person name="Kim K.M."/>
            <person name="Park D.S."/>
        </authorList>
    </citation>
    <scope>NUCLEOTIDE SEQUENCE [LARGE SCALE GENOMIC DNA]</scope>
    <source>
        <strain evidence="3 4">SG0102</strain>
    </source>
</reference>
<evidence type="ECO:0000259" key="2">
    <source>
        <dbReference type="PROSITE" id="PS51733"/>
    </source>
</evidence>
<dbReference type="GO" id="GO:0005737">
    <property type="term" value="C:cytoplasm"/>
    <property type="evidence" value="ECO:0007669"/>
    <property type="project" value="TreeGrafter"/>
</dbReference>
<dbReference type="EMBL" id="AP019309">
    <property type="protein sequence ID" value="BBH25222.1"/>
    <property type="molecule type" value="Genomic_DNA"/>
</dbReference>
<evidence type="ECO:0000313" key="3">
    <source>
        <dbReference type="EMBL" id="BBH25222.1"/>
    </source>
</evidence>
<organism evidence="3 4">
    <name type="scientific">Intestinibaculum porci</name>
    <dbReference type="NCBI Taxonomy" id="2487118"/>
    <lineage>
        <taxon>Bacteria</taxon>
        <taxon>Bacillati</taxon>
        <taxon>Bacillota</taxon>
        <taxon>Erysipelotrichia</taxon>
        <taxon>Erysipelotrichales</taxon>
        <taxon>Erysipelotrichaceae</taxon>
        <taxon>Intestinibaculum</taxon>
    </lineage>
</organism>
<keyword evidence="4" id="KW-1185">Reference proteome</keyword>
<feature type="domain" description="BPL/LPL catalytic" evidence="2">
    <location>
        <begin position="1"/>
        <end position="162"/>
    </location>
</feature>
<dbReference type="KEGG" id="ebm:SG0102_01560"/>
<accession>A0A3G9J3Q9</accession>
<dbReference type="Gene3D" id="3.30.930.10">
    <property type="entry name" value="Bira Bifunctional Protein, Domain 2"/>
    <property type="match status" value="1"/>
</dbReference>
<dbReference type="InParanoid" id="A0A3G9J3Q9"/>
<dbReference type="SUPFAM" id="SSF55681">
    <property type="entry name" value="Class II aaRS and biotin synthetases"/>
    <property type="match status" value="1"/>
</dbReference>
<protein>
    <recommendedName>
        <fullName evidence="2">BPL/LPL catalytic domain-containing protein</fullName>
    </recommendedName>
</protein>
<dbReference type="CDD" id="cd16442">
    <property type="entry name" value="BPL"/>
    <property type="match status" value="1"/>
</dbReference>
<keyword evidence="1" id="KW-0436">Ligase</keyword>
<sequence>MIITFEEIDSTNSYIERNIQTLPDHTLVRALYQRFGHGRRDHIWDSPKGENLLFSILLKSPKRPFVYTMCAAYAIVLALRDYHIAASIKFPNDIYVDDQKICGILTTALYENGYQGTIVGIGLNVYDRLHVSMSDYVDEEIDLEKLMLSIDETFQKLCRQDFDQVVAHINQCSYLQGKILPYAPYGNVSFDCLNSDGTVSLNNGTKVIKIPLNEINLGNMTQKL</sequence>
<dbReference type="Pfam" id="PF03099">
    <property type="entry name" value="BPL_LplA_LipB"/>
    <property type="match status" value="1"/>
</dbReference>
<dbReference type="RefSeq" id="WP_125118192.1">
    <property type="nucleotide sequence ID" value="NZ_AP019309.1"/>
</dbReference>
<gene>
    <name evidence="3" type="ORF">SG0102_01560</name>
</gene>
<evidence type="ECO:0000256" key="1">
    <source>
        <dbReference type="ARBA" id="ARBA00022598"/>
    </source>
</evidence>
<dbReference type="GO" id="GO:0004077">
    <property type="term" value="F:biotin--[biotin carboxyl-carrier protein] ligase activity"/>
    <property type="evidence" value="ECO:0007669"/>
    <property type="project" value="InterPro"/>
</dbReference>
<dbReference type="OrthoDB" id="9807064at2"/>
<evidence type="ECO:0000313" key="4">
    <source>
        <dbReference type="Proteomes" id="UP000268059"/>
    </source>
</evidence>
<dbReference type="Proteomes" id="UP000268059">
    <property type="component" value="Chromosome"/>
</dbReference>
<dbReference type="AlphaFoldDB" id="A0A3G9J3Q9"/>
<dbReference type="PANTHER" id="PTHR12835:SF5">
    <property type="entry name" value="BIOTIN--PROTEIN LIGASE"/>
    <property type="match status" value="1"/>
</dbReference>
<dbReference type="PANTHER" id="PTHR12835">
    <property type="entry name" value="BIOTIN PROTEIN LIGASE"/>
    <property type="match status" value="1"/>
</dbReference>
<dbReference type="GO" id="GO:0016740">
    <property type="term" value="F:transferase activity"/>
    <property type="evidence" value="ECO:0007669"/>
    <property type="project" value="UniProtKB-ARBA"/>
</dbReference>